<protein>
    <submittedName>
        <fullName evidence="1">Uncharacterized protein</fullName>
    </submittedName>
</protein>
<gene>
    <name evidence="1" type="ORF">CA85_42220</name>
</gene>
<accession>A0A5C5X1D2</accession>
<dbReference type="EMBL" id="SJPK01000013">
    <property type="protein sequence ID" value="TWT56409.1"/>
    <property type="molecule type" value="Genomic_DNA"/>
</dbReference>
<proteinExistence type="predicted"/>
<dbReference type="AlphaFoldDB" id="A0A5C5X1D2"/>
<name>A0A5C5X1D2_9BACT</name>
<dbReference type="Proteomes" id="UP000318053">
    <property type="component" value="Unassembled WGS sequence"/>
</dbReference>
<evidence type="ECO:0000313" key="1">
    <source>
        <dbReference type="EMBL" id="TWT56409.1"/>
    </source>
</evidence>
<evidence type="ECO:0000313" key="2">
    <source>
        <dbReference type="Proteomes" id="UP000318053"/>
    </source>
</evidence>
<sequence>MDSVLNAPLEHLVALSRAKPEEQADGPEPLVPAAEVLELLQQEVNRIQRSIRLTLQGKLQDLVGRSMGSVEHNRALAAAIQSMLDQHGFRIRCHQCGHPAILRLSPRKGIPTGAFVFDHTIDGRRTFHGGSATVPPIHLLAKPERKSRSQR</sequence>
<reference evidence="1 2" key="1">
    <citation type="submission" date="2019-02" db="EMBL/GenBank/DDBJ databases">
        <title>Deep-cultivation of Planctomycetes and their phenomic and genomic characterization uncovers novel biology.</title>
        <authorList>
            <person name="Wiegand S."/>
            <person name="Jogler M."/>
            <person name="Boedeker C."/>
            <person name="Pinto D."/>
            <person name="Vollmers J."/>
            <person name="Rivas-Marin E."/>
            <person name="Kohn T."/>
            <person name="Peeters S.H."/>
            <person name="Heuer A."/>
            <person name="Rast P."/>
            <person name="Oberbeckmann S."/>
            <person name="Bunk B."/>
            <person name="Jeske O."/>
            <person name="Meyerdierks A."/>
            <person name="Storesund J.E."/>
            <person name="Kallscheuer N."/>
            <person name="Luecker S."/>
            <person name="Lage O.M."/>
            <person name="Pohl T."/>
            <person name="Merkel B.J."/>
            <person name="Hornburger P."/>
            <person name="Mueller R.-W."/>
            <person name="Bruemmer F."/>
            <person name="Labrenz M."/>
            <person name="Spormann A.M."/>
            <person name="Op Den Camp H."/>
            <person name="Overmann J."/>
            <person name="Amann R."/>
            <person name="Jetten M.S.M."/>
            <person name="Mascher T."/>
            <person name="Medema M.H."/>
            <person name="Devos D.P."/>
            <person name="Kaster A.-K."/>
            <person name="Ovreas L."/>
            <person name="Rohde M."/>
            <person name="Galperin M.Y."/>
            <person name="Jogler C."/>
        </authorList>
    </citation>
    <scope>NUCLEOTIDE SEQUENCE [LARGE SCALE GENOMIC DNA]</scope>
    <source>
        <strain evidence="1 2">CA85</strain>
    </source>
</reference>
<organism evidence="1 2">
    <name type="scientific">Allorhodopirellula solitaria</name>
    <dbReference type="NCBI Taxonomy" id="2527987"/>
    <lineage>
        <taxon>Bacteria</taxon>
        <taxon>Pseudomonadati</taxon>
        <taxon>Planctomycetota</taxon>
        <taxon>Planctomycetia</taxon>
        <taxon>Pirellulales</taxon>
        <taxon>Pirellulaceae</taxon>
        <taxon>Allorhodopirellula</taxon>
    </lineage>
</organism>
<keyword evidence="2" id="KW-1185">Reference proteome</keyword>
<comment type="caution">
    <text evidence="1">The sequence shown here is derived from an EMBL/GenBank/DDBJ whole genome shotgun (WGS) entry which is preliminary data.</text>
</comment>